<dbReference type="AlphaFoldDB" id="A0A1Y2LD77"/>
<sequence length="265" mass="30065">MTISMFSIRRMAMLGLVGGVAFGLSACQSLSLDRGSFGGFKRSLNTTSHGYQQVPDPTGTASTAIVERFEVQPGDCGRDSGWSDCAQDRERSELSEGSDNHAGSTYWYGWDIYFPDDYPNIYPTKTALGQFHQHKSHPVWMFQNGDGGYSLDDQVFGSTRRYYKLISEKDLRGKWHRIELQVKWGRNKDGFFKVWVNGDQKVDYTGTTLQSSATYFKYGIYRSFMSRYRAVKKVEDVPGQIVYYANVRRANTRQELAAPLPATPQ</sequence>
<dbReference type="InterPro" id="IPR025975">
    <property type="entry name" value="Polysacc_lyase"/>
</dbReference>
<gene>
    <name evidence="2" type="ORF">TALK_08085</name>
</gene>
<proteinExistence type="predicted"/>
<feature type="region of interest" description="Disordered" evidence="1">
    <location>
        <begin position="73"/>
        <end position="99"/>
    </location>
</feature>
<dbReference type="RefSeq" id="WP_211274781.1">
    <property type="nucleotide sequence ID" value="NZ_JBLXAE010000017.1"/>
</dbReference>
<reference evidence="2 3" key="1">
    <citation type="submission" date="2014-03" db="EMBL/GenBank/DDBJ databases">
        <title>The draft genome sequence of Thalassospira alkalitolerans JCM 18968.</title>
        <authorList>
            <person name="Lai Q."/>
            <person name="Shao Z."/>
        </authorList>
    </citation>
    <scope>NUCLEOTIDE SEQUENCE [LARGE SCALE GENOMIC DNA]</scope>
    <source>
        <strain evidence="2 3">JCM 18968</strain>
    </source>
</reference>
<dbReference type="Pfam" id="PF14099">
    <property type="entry name" value="Polysacc_lyase"/>
    <property type="match status" value="1"/>
</dbReference>
<accession>A0A1Y2LD77</accession>
<evidence type="ECO:0000256" key="1">
    <source>
        <dbReference type="SAM" id="MobiDB-lite"/>
    </source>
</evidence>
<dbReference type="Gene3D" id="2.60.120.200">
    <property type="match status" value="1"/>
</dbReference>
<evidence type="ECO:0000313" key="2">
    <source>
        <dbReference type="EMBL" id="OSQ48874.1"/>
    </source>
</evidence>
<organism evidence="2 3">
    <name type="scientific">Thalassospira alkalitolerans</name>
    <dbReference type="NCBI Taxonomy" id="1293890"/>
    <lineage>
        <taxon>Bacteria</taxon>
        <taxon>Pseudomonadati</taxon>
        <taxon>Pseudomonadota</taxon>
        <taxon>Alphaproteobacteria</taxon>
        <taxon>Rhodospirillales</taxon>
        <taxon>Thalassospiraceae</taxon>
        <taxon>Thalassospira</taxon>
    </lineage>
</organism>
<evidence type="ECO:0000313" key="3">
    <source>
        <dbReference type="Proteomes" id="UP000193396"/>
    </source>
</evidence>
<comment type="caution">
    <text evidence="2">The sequence shown here is derived from an EMBL/GenBank/DDBJ whole genome shotgun (WGS) entry which is preliminary data.</text>
</comment>
<keyword evidence="3" id="KW-1185">Reference proteome</keyword>
<dbReference type="Proteomes" id="UP000193396">
    <property type="component" value="Unassembled WGS sequence"/>
</dbReference>
<evidence type="ECO:0008006" key="4">
    <source>
        <dbReference type="Google" id="ProtNLM"/>
    </source>
</evidence>
<dbReference type="EMBL" id="JFKB01000004">
    <property type="protein sequence ID" value="OSQ48874.1"/>
    <property type="molecule type" value="Genomic_DNA"/>
</dbReference>
<name>A0A1Y2LD77_9PROT</name>
<protein>
    <recommendedName>
        <fullName evidence="4">Polysaccharide lyase-like protein</fullName>
    </recommendedName>
</protein>